<organism evidence="3 4">
    <name type="scientific">Cladophialophora immunda</name>
    <dbReference type="NCBI Taxonomy" id="569365"/>
    <lineage>
        <taxon>Eukaryota</taxon>
        <taxon>Fungi</taxon>
        <taxon>Dikarya</taxon>
        <taxon>Ascomycota</taxon>
        <taxon>Pezizomycotina</taxon>
        <taxon>Eurotiomycetes</taxon>
        <taxon>Chaetothyriomycetidae</taxon>
        <taxon>Chaetothyriales</taxon>
        <taxon>Herpotrichiellaceae</taxon>
        <taxon>Cladophialophora</taxon>
    </lineage>
</organism>
<dbReference type="InterPro" id="IPR023210">
    <property type="entry name" value="NADP_OxRdtase_dom"/>
</dbReference>
<dbReference type="PANTHER" id="PTHR43827:SF8">
    <property type="entry name" value="ALDO_KETO REDUCTASE FAMILY PROTEIN"/>
    <property type="match status" value="1"/>
</dbReference>
<keyword evidence="4" id="KW-1185">Reference proteome</keyword>
<gene>
    <name evidence="3" type="ORF">PV07_07064</name>
</gene>
<dbReference type="InterPro" id="IPR036812">
    <property type="entry name" value="NAD(P)_OxRdtase_dom_sf"/>
</dbReference>
<keyword evidence="1" id="KW-0560">Oxidoreductase</keyword>
<evidence type="ECO:0000313" key="4">
    <source>
        <dbReference type="Proteomes" id="UP000054466"/>
    </source>
</evidence>
<dbReference type="STRING" id="569365.A0A0D2C852"/>
<evidence type="ECO:0000313" key="3">
    <source>
        <dbReference type="EMBL" id="KIW27313.1"/>
    </source>
</evidence>
<sequence>MIYGTAWKGDQTADLVAHAFEAGFRAFDTAAQPRHYREELVGKGIRICVAKFGAKREDLYIQTKFLGLAGQGAGQEVPYDPASSLTEQVRTSIIGSLSNLAPEEHLPLTQVFIDCLILHAPFQRLEDTLSLQELQGLCQHVKIKPSVVQNAFHSGTKSDVDVRKFCVQNGIVYQAFSTLTANPELLSSDFVSSLASEAGMERAVALYYLIEKLENVNVLNGTTKAETMKRDLEQVLELKDWASSSSHAEELAVITSQFRAYIGERDEGGT</sequence>
<dbReference type="VEuPathDB" id="FungiDB:PV07_07064"/>
<dbReference type="OrthoDB" id="5357513at2759"/>
<dbReference type="Proteomes" id="UP000054466">
    <property type="component" value="Unassembled WGS sequence"/>
</dbReference>
<dbReference type="GeneID" id="27346258"/>
<dbReference type="HOGENOM" id="CLU_023205_10_1_1"/>
<dbReference type="RefSeq" id="XP_016247529.1">
    <property type="nucleotide sequence ID" value="XM_016394110.1"/>
</dbReference>
<dbReference type="PANTHER" id="PTHR43827">
    <property type="entry name" value="2,5-DIKETO-D-GLUCONIC ACID REDUCTASE"/>
    <property type="match status" value="1"/>
</dbReference>
<dbReference type="SUPFAM" id="SSF51430">
    <property type="entry name" value="NAD(P)-linked oxidoreductase"/>
    <property type="match status" value="1"/>
</dbReference>
<dbReference type="AlphaFoldDB" id="A0A0D2C852"/>
<proteinExistence type="predicted"/>
<dbReference type="GO" id="GO:0016491">
    <property type="term" value="F:oxidoreductase activity"/>
    <property type="evidence" value="ECO:0007669"/>
    <property type="project" value="UniProtKB-KW"/>
</dbReference>
<reference evidence="3 4" key="1">
    <citation type="submission" date="2015-01" db="EMBL/GenBank/DDBJ databases">
        <title>The Genome Sequence of Cladophialophora immunda CBS83496.</title>
        <authorList>
            <consortium name="The Broad Institute Genomics Platform"/>
            <person name="Cuomo C."/>
            <person name="de Hoog S."/>
            <person name="Gorbushina A."/>
            <person name="Stielow B."/>
            <person name="Teixiera M."/>
            <person name="Abouelleil A."/>
            <person name="Chapman S.B."/>
            <person name="Priest M."/>
            <person name="Young S.K."/>
            <person name="Wortman J."/>
            <person name="Nusbaum C."/>
            <person name="Birren B."/>
        </authorList>
    </citation>
    <scope>NUCLEOTIDE SEQUENCE [LARGE SCALE GENOMIC DNA]</scope>
    <source>
        <strain evidence="3 4">CBS 83496</strain>
    </source>
</reference>
<dbReference type="EMBL" id="KN847043">
    <property type="protein sequence ID" value="KIW27313.1"/>
    <property type="molecule type" value="Genomic_DNA"/>
</dbReference>
<dbReference type="Pfam" id="PF00248">
    <property type="entry name" value="Aldo_ket_red"/>
    <property type="match status" value="1"/>
</dbReference>
<dbReference type="InterPro" id="IPR020471">
    <property type="entry name" value="AKR"/>
</dbReference>
<evidence type="ECO:0000256" key="1">
    <source>
        <dbReference type="ARBA" id="ARBA00023002"/>
    </source>
</evidence>
<feature type="domain" description="NADP-dependent oxidoreductase" evidence="2">
    <location>
        <begin position="10"/>
        <end position="100"/>
    </location>
</feature>
<name>A0A0D2C852_9EURO</name>
<evidence type="ECO:0000259" key="2">
    <source>
        <dbReference type="Pfam" id="PF00248"/>
    </source>
</evidence>
<dbReference type="Gene3D" id="3.20.20.100">
    <property type="entry name" value="NADP-dependent oxidoreductase domain"/>
    <property type="match status" value="2"/>
</dbReference>
<accession>A0A0D2C852</accession>
<protein>
    <recommendedName>
        <fullName evidence="2">NADP-dependent oxidoreductase domain-containing protein</fullName>
    </recommendedName>
</protein>